<feature type="compositionally biased region" description="Low complexity" evidence="1">
    <location>
        <begin position="181"/>
        <end position="195"/>
    </location>
</feature>
<dbReference type="Proteomes" id="UP000799429">
    <property type="component" value="Unassembled WGS sequence"/>
</dbReference>
<dbReference type="EMBL" id="MU006090">
    <property type="protein sequence ID" value="KAF2842261.1"/>
    <property type="molecule type" value="Genomic_DNA"/>
</dbReference>
<accession>A0A9P4VQT7</accession>
<feature type="region of interest" description="Disordered" evidence="1">
    <location>
        <begin position="224"/>
        <end position="291"/>
    </location>
</feature>
<feature type="compositionally biased region" description="Basic residues" evidence="1">
    <location>
        <begin position="170"/>
        <end position="180"/>
    </location>
</feature>
<dbReference type="OrthoDB" id="5374569at2759"/>
<dbReference type="AlphaFoldDB" id="A0A9P4VQT7"/>
<proteinExistence type="predicted"/>
<feature type="compositionally biased region" description="Basic and acidic residues" evidence="1">
    <location>
        <begin position="65"/>
        <end position="75"/>
    </location>
</feature>
<feature type="compositionally biased region" description="Acidic residues" evidence="1">
    <location>
        <begin position="83"/>
        <end position="92"/>
    </location>
</feature>
<feature type="compositionally biased region" description="Acidic residues" evidence="1">
    <location>
        <begin position="156"/>
        <end position="165"/>
    </location>
</feature>
<feature type="compositionally biased region" description="Basic and acidic residues" evidence="1">
    <location>
        <begin position="282"/>
        <end position="291"/>
    </location>
</feature>
<reference evidence="2" key="1">
    <citation type="journal article" date="2020" name="Stud. Mycol.">
        <title>101 Dothideomycetes genomes: a test case for predicting lifestyles and emergence of pathogens.</title>
        <authorList>
            <person name="Haridas S."/>
            <person name="Albert R."/>
            <person name="Binder M."/>
            <person name="Bloem J."/>
            <person name="Labutti K."/>
            <person name="Salamov A."/>
            <person name="Andreopoulos B."/>
            <person name="Baker S."/>
            <person name="Barry K."/>
            <person name="Bills G."/>
            <person name="Bluhm B."/>
            <person name="Cannon C."/>
            <person name="Castanera R."/>
            <person name="Culley D."/>
            <person name="Daum C."/>
            <person name="Ezra D."/>
            <person name="Gonzalez J."/>
            <person name="Henrissat B."/>
            <person name="Kuo A."/>
            <person name="Liang C."/>
            <person name="Lipzen A."/>
            <person name="Lutzoni F."/>
            <person name="Magnuson J."/>
            <person name="Mondo S."/>
            <person name="Nolan M."/>
            <person name="Ohm R."/>
            <person name="Pangilinan J."/>
            <person name="Park H.-J."/>
            <person name="Ramirez L."/>
            <person name="Alfaro M."/>
            <person name="Sun H."/>
            <person name="Tritt A."/>
            <person name="Yoshinaga Y."/>
            <person name="Zwiers L.-H."/>
            <person name="Turgeon B."/>
            <person name="Goodwin S."/>
            <person name="Spatafora J."/>
            <person name="Crous P."/>
            <person name="Grigoriev I."/>
        </authorList>
    </citation>
    <scope>NUCLEOTIDE SEQUENCE</scope>
    <source>
        <strain evidence="2">CBS 101060</strain>
    </source>
</reference>
<name>A0A9P4VQT7_9PEZI</name>
<sequence length="303" mass="33556">MRPGLAADDIYIMVEDEFLSTAHLFTAHLHRAEYKRLKARLAQQHPISIARPVLGGRLSAERQKAIEASEKEKSRRSVLVGETSDDDEEGEGELAGLMNRPKEPGLNIAGLVERKAKTRAAAGFGVSSQGDGKGTTRADVLNKYAGGGRDRKTKEEEEQEEDYDLDASPKFRKPAPKVHSRTSSVTPSSFSSSFSHRVRDGEISVSVSRSRPLHAASIIESSFSFSSYSRSREPSISTSKNKSEPSQNEVHPSLSKWNEPSSRSARSSEYEARMARRKAAQAKKEKDEKRKSVKLDEIPIFLV</sequence>
<feature type="compositionally biased region" description="Low complexity" evidence="1">
    <location>
        <begin position="224"/>
        <end position="239"/>
    </location>
</feature>
<evidence type="ECO:0000313" key="2">
    <source>
        <dbReference type="EMBL" id="KAF2842261.1"/>
    </source>
</evidence>
<comment type="caution">
    <text evidence="2">The sequence shown here is derived from an EMBL/GenBank/DDBJ whole genome shotgun (WGS) entry which is preliminary data.</text>
</comment>
<keyword evidence="3" id="KW-1185">Reference proteome</keyword>
<protein>
    <submittedName>
        <fullName evidence="2">Uncharacterized protein</fullName>
    </submittedName>
</protein>
<organism evidence="2 3">
    <name type="scientific">Patellaria atrata CBS 101060</name>
    <dbReference type="NCBI Taxonomy" id="1346257"/>
    <lineage>
        <taxon>Eukaryota</taxon>
        <taxon>Fungi</taxon>
        <taxon>Dikarya</taxon>
        <taxon>Ascomycota</taxon>
        <taxon>Pezizomycotina</taxon>
        <taxon>Dothideomycetes</taxon>
        <taxon>Dothideomycetes incertae sedis</taxon>
        <taxon>Patellariales</taxon>
        <taxon>Patellariaceae</taxon>
        <taxon>Patellaria</taxon>
    </lineage>
</organism>
<feature type="region of interest" description="Disordered" evidence="1">
    <location>
        <begin position="65"/>
        <end position="105"/>
    </location>
</feature>
<evidence type="ECO:0000313" key="3">
    <source>
        <dbReference type="Proteomes" id="UP000799429"/>
    </source>
</evidence>
<gene>
    <name evidence="2" type="ORF">M501DRAFT_402411</name>
</gene>
<evidence type="ECO:0000256" key="1">
    <source>
        <dbReference type="SAM" id="MobiDB-lite"/>
    </source>
</evidence>
<feature type="region of interest" description="Disordered" evidence="1">
    <location>
        <begin position="120"/>
        <end position="211"/>
    </location>
</feature>
<feature type="compositionally biased region" description="Polar residues" evidence="1">
    <location>
        <begin position="244"/>
        <end position="258"/>
    </location>
</feature>